<evidence type="ECO:0000313" key="7">
    <source>
        <dbReference type="Proteomes" id="UP000245523"/>
    </source>
</evidence>
<feature type="transmembrane region" description="Helical" evidence="5">
    <location>
        <begin position="155"/>
        <end position="177"/>
    </location>
</feature>
<feature type="transmembrane region" description="Helical" evidence="5">
    <location>
        <begin position="265"/>
        <end position="288"/>
    </location>
</feature>
<feature type="transmembrane region" description="Helical" evidence="5">
    <location>
        <begin position="12"/>
        <end position="39"/>
    </location>
</feature>
<sequence length="313" mass="34664">MAKLRSILMPLAILLGILLPCAHVLSPLMPFCIGLMMALTFVSKVPPQQHGFTFKIEMRALFAGLFLCGLLLASEKLFGLSRPIVLGCMLICLCPPANAAPVMAKLLGGNPILALKIFLVGSVIACFSIPFIFGYFCPPPAGMEQLDFLGLSKRIFNSIQPIITIPLAIALGLRSFYPEVADKIAKLQKYTMFIWIFNVFVLLSKASYDVRLMGVKKLWDAGDFQLTAIISLVLCVLLFFLGWLCERKSHPIEGSQSMGQKNTMLIIWVAQLYAGPVAALCPTFYVVWQNLVLSWMSRSRRSNKNPTLQKNEA</sequence>
<evidence type="ECO:0000256" key="2">
    <source>
        <dbReference type="ARBA" id="ARBA00022692"/>
    </source>
</evidence>
<comment type="subcellular location">
    <subcellularLocation>
        <location evidence="1">Membrane</location>
        <topology evidence="1">Multi-pass membrane protein</topology>
    </subcellularLocation>
</comment>
<gene>
    <name evidence="6" type="ORF">B0H50_11145</name>
</gene>
<feature type="transmembrane region" description="Helical" evidence="5">
    <location>
        <begin position="226"/>
        <end position="244"/>
    </location>
</feature>
<feature type="transmembrane region" description="Helical" evidence="5">
    <location>
        <begin position="60"/>
        <end position="78"/>
    </location>
</feature>
<comment type="caution">
    <text evidence="6">The sequence shown here is derived from an EMBL/GenBank/DDBJ whole genome shotgun (WGS) entry which is preliminary data.</text>
</comment>
<accession>A0ABX5LKN6</accession>
<protein>
    <submittedName>
        <fullName evidence="6">BASS family bile acid:Na+ symporter</fullName>
    </submittedName>
</protein>
<keyword evidence="4 5" id="KW-0472">Membrane</keyword>
<evidence type="ECO:0000256" key="1">
    <source>
        <dbReference type="ARBA" id="ARBA00004141"/>
    </source>
</evidence>
<dbReference type="Gene3D" id="1.20.1530.20">
    <property type="match status" value="1"/>
</dbReference>
<feature type="transmembrane region" description="Helical" evidence="5">
    <location>
        <begin position="113"/>
        <end position="135"/>
    </location>
</feature>
<evidence type="ECO:0000256" key="5">
    <source>
        <dbReference type="SAM" id="Phobius"/>
    </source>
</evidence>
<feature type="transmembrane region" description="Helical" evidence="5">
    <location>
        <begin position="189"/>
        <end position="206"/>
    </location>
</feature>
<proteinExistence type="predicted"/>
<keyword evidence="3 5" id="KW-1133">Transmembrane helix</keyword>
<dbReference type="InterPro" id="IPR002657">
    <property type="entry name" value="BilAc:Na_symport/Acr3"/>
</dbReference>
<dbReference type="Pfam" id="PF01758">
    <property type="entry name" value="SBF"/>
    <property type="match status" value="1"/>
</dbReference>
<keyword evidence="7" id="KW-1185">Reference proteome</keyword>
<dbReference type="Proteomes" id="UP000245523">
    <property type="component" value="Unassembled WGS sequence"/>
</dbReference>
<reference evidence="6 7" key="1">
    <citation type="submission" date="2018-05" db="EMBL/GenBank/DDBJ databases">
        <title>Animal gut microbial communities from fecal samples from Wisconsin, USA.</title>
        <authorList>
            <person name="Neumann A."/>
        </authorList>
    </citation>
    <scope>NUCLEOTIDE SEQUENCE [LARGE SCALE GENOMIC DNA]</scope>
    <source>
        <strain evidence="6 7">UWS4</strain>
    </source>
</reference>
<organism evidence="6 7">
    <name type="scientific">Hallerella porci</name>
    <dbReference type="NCBI Taxonomy" id="1945871"/>
    <lineage>
        <taxon>Bacteria</taxon>
        <taxon>Pseudomonadati</taxon>
        <taxon>Fibrobacterota</taxon>
        <taxon>Fibrobacteria</taxon>
        <taxon>Fibrobacterales</taxon>
        <taxon>Fibrobacteraceae</taxon>
        <taxon>Hallerella</taxon>
    </lineage>
</organism>
<dbReference type="RefSeq" id="WP_106198778.1">
    <property type="nucleotide sequence ID" value="NZ_JAXEIU010000047.1"/>
</dbReference>
<dbReference type="InterPro" id="IPR038770">
    <property type="entry name" value="Na+/solute_symporter_sf"/>
</dbReference>
<evidence type="ECO:0000313" key="6">
    <source>
        <dbReference type="EMBL" id="PWL01171.1"/>
    </source>
</evidence>
<dbReference type="EMBL" id="QGHD01000011">
    <property type="protein sequence ID" value="PWL01171.1"/>
    <property type="molecule type" value="Genomic_DNA"/>
</dbReference>
<keyword evidence="2 5" id="KW-0812">Transmembrane</keyword>
<evidence type="ECO:0000256" key="4">
    <source>
        <dbReference type="ARBA" id="ARBA00023136"/>
    </source>
</evidence>
<evidence type="ECO:0000256" key="3">
    <source>
        <dbReference type="ARBA" id="ARBA00022989"/>
    </source>
</evidence>
<name>A0ABX5LKN6_9BACT</name>